<evidence type="ECO:0000259" key="1">
    <source>
        <dbReference type="Pfam" id="PF04738"/>
    </source>
</evidence>
<feature type="domain" description="Lantibiotic dehydratase N-terminal" evidence="1">
    <location>
        <begin position="156"/>
        <end position="806"/>
    </location>
</feature>
<protein>
    <submittedName>
        <fullName evidence="2">Lantibiotic biosynthesis dehydratase-like protein</fullName>
    </submittedName>
</protein>
<comment type="caution">
    <text evidence="2">The sequence shown here is derived from an EMBL/GenBank/DDBJ whole genome shotgun (WGS) entry which is preliminary data.</text>
</comment>
<gene>
    <name evidence="2" type="ORF">BDK92_6426</name>
</gene>
<dbReference type="InterPro" id="IPR006827">
    <property type="entry name" value="Lant_deHydtase_N"/>
</dbReference>
<proteinExistence type="predicted"/>
<dbReference type="Pfam" id="PF04738">
    <property type="entry name" value="Lant_dehydr_N"/>
    <property type="match status" value="1"/>
</dbReference>
<evidence type="ECO:0000313" key="3">
    <source>
        <dbReference type="Proteomes" id="UP000277671"/>
    </source>
</evidence>
<dbReference type="OrthoDB" id="2442707at2"/>
<dbReference type="AlphaFoldDB" id="A0A495JTX7"/>
<dbReference type="RefSeq" id="WP_121160064.1">
    <property type="nucleotide sequence ID" value="NZ_RBKT01000001.1"/>
</dbReference>
<reference evidence="2 3" key="1">
    <citation type="submission" date="2018-10" db="EMBL/GenBank/DDBJ databases">
        <title>Sequencing the genomes of 1000 actinobacteria strains.</title>
        <authorList>
            <person name="Klenk H.-P."/>
        </authorList>
    </citation>
    <scope>NUCLEOTIDE SEQUENCE [LARGE SCALE GENOMIC DNA]</scope>
    <source>
        <strain evidence="2 3">DSM 45175</strain>
    </source>
</reference>
<evidence type="ECO:0000313" key="2">
    <source>
        <dbReference type="EMBL" id="RKR91995.1"/>
    </source>
</evidence>
<sequence length="879" mass="94352">MSPAPIAAVSDPDTLQRAPATELAPYALVRMAAVPYPTAPAGSATFRSALAELVQRSAEAGATAAGLSDALHDTATAHDPRFHRTVVLPLRRDIHNGRLPRTTTRSALGDLAERVPGLDEWLRAQDEIARLTGTVAAAAPAALAAEREALAGICRHDEVRRAVTLIGTDLLRGVDRVAASGAHPDSRARKAEPTVLRYALRASSKTSPLSWFTQVAWAGWAGPDTAERVDAGAPVAVTALNRTPLAAVTASVLGAAPRRDQLPHRLAPGLRLLDGRVVFRRDVPVPGSHRLAVQREEEVGLAHNRPLDLVVAAVRAAGPAGAAPADLAGTLAARLPGPAERTGPAALTYVRGLVEAGLLTPVAPFDPQRATAVRDFADWLDRHDATRLASGLRDLQADADTFPELTATDRPAALHRITQRWQVVCDEAGVPESPASPLTEDVGRRGRMLLGPTHGADAAATLPELGALVELFDQHLLVRRLLRDRFVAQFGIGGRCAELTEFTADLTDIWQAADLVGVDGRMAASGERQHLLTDELRGLAEGRAALTAAIRACAEPGAPEVRLHRRLLTEAAEAVPRWAYGRPASYSFFVQPAVTPSGPLLAVNHVYAGFGRFTSRFLDLVHPSAGAAVAAQLRRTFDPAARLAQFRPVNGFNANLHPLVAPDEVVEDPALGGIVADELELWHHAETDQIRLRHRGSGQFVDVLYLGFLVPFVMPDRFAPLYGDLGCGIVDLSHLTTAATVDGVAVRPRLRYRNVVLSRRSWTVPPDRVAGWRTELDADGEVPALATARGRARWGLPEHVFLSSDGATLRRPEDLFHYLDRPKPQYVDLGNALHLRCLSRLLGRHSSAVQISEAMPVPGVQSPTGRVVELVTETYRRAS</sequence>
<organism evidence="2 3">
    <name type="scientific">Micromonospora pisi</name>
    <dbReference type="NCBI Taxonomy" id="589240"/>
    <lineage>
        <taxon>Bacteria</taxon>
        <taxon>Bacillati</taxon>
        <taxon>Actinomycetota</taxon>
        <taxon>Actinomycetes</taxon>
        <taxon>Micromonosporales</taxon>
        <taxon>Micromonosporaceae</taxon>
        <taxon>Micromonospora</taxon>
    </lineage>
</organism>
<dbReference type="EMBL" id="RBKT01000001">
    <property type="protein sequence ID" value="RKR91995.1"/>
    <property type="molecule type" value="Genomic_DNA"/>
</dbReference>
<keyword evidence="3" id="KW-1185">Reference proteome</keyword>
<dbReference type="Proteomes" id="UP000277671">
    <property type="component" value="Unassembled WGS sequence"/>
</dbReference>
<name>A0A495JTX7_9ACTN</name>
<accession>A0A495JTX7</accession>